<keyword evidence="2" id="KW-1133">Transmembrane helix</keyword>
<evidence type="ECO:0000313" key="4">
    <source>
        <dbReference type="Proteomes" id="UP000321901"/>
    </source>
</evidence>
<evidence type="ECO:0000256" key="1">
    <source>
        <dbReference type="SAM" id="Coils"/>
    </source>
</evidence>
<feature type="transmembrane region" description="Helical" evidence="2">
    <location>
        <begin position="41"/>
        <end position="60"/>
    </location>
</feature>
<dbReference type="EMBL" id="BJYL01000059">
    <property type="protein sequence ID" value="GEN85107.1"/>
    <property type="molecule type" value="Genomic_DNA"/>
</dbReference>
<gene>
    <name evidence="3" type="ORF">SLU01_34190</name>
</gene>
<keyword evidence="1" id="KW-0175">Coiled coil</keyword>
<dbReference type="InterPro" id="IPR039076">
    <property type="entry name" value="DivIC"/>
</dbReference>
<dbReference type="AlphaFoldDB" id="A0A511ZCC5"/>
<evidence type="ECO:0000313" key="3">
    <source>
        <dbReference type="EMBL" id="GEN85107.1"/>
    </source>
</evidence>
<keyword evidence="2" id="KW-0812">Transmembrane</keyword>
<feature type="coiled-coil region" evidence="1">
    <location>
        <begin position="59"/>
        <end position="100"/>
    </location>
</feature>
<name>A0A511ZCC5_9BACL</name>
<evidence type="ECO:0000256" key="2">
    <source>
        <dbReference type="SAM" id="Phobius"/>
    </source>
</evidence>
<dbReference type="PANTHER" id="PTHR40027:SF1">
    <property type="entry name" value="CELL DIVISION PROTEIN DIVIC"/>
    <property type="match status" value="1"/>
</dbReference>
<keyword evidence="4" id="KW-1185">Reference proteome</keyword>
<keyword evidence="2" id="KW-0472">Membrane</keyword>
<accession>A0A511ZCC5</accession>
<organism evidence="3 4">
    <name type="scientific">Sporosarcina luteola</name>
    <dbReference type="NCBI Taxonomy" id="582850"/>
    <lineage>
        <taxon>Bacteria</taxon>
        <taxon>Bacillati</taxon>
        <taxon>Bacillota</taxon>
        <taxon>Bacilli</taxon>
        <taxon>Bacillales</taxon>
        <taxon>Caryophanaceae</taxon>
        <taxon>Sporosarcina</taxon>
    </lineage>
</organism>
<reference evidence="3 4" key="1">
    <citation type="submission" date="2019-07" db="EMBL/GenBank/DDBJ databases">
        <title>Whole genome shotgun sequence of Sporosarcina luteola NBRC 105378.</title>
        <authorList>
            <person name="Hosoyama A."/>
            <person name="Uohara A."/>
            <person name="Ohji S."/>
            <person name="Ichikawa N."/>
        </authorList>
    </citation>
    <scope>NUCLEOTIDE SEQUENCE [LARGE SCALE GENOMIC DNA]</scope>
    <source>
        <strain evidence="3 4">NBRC 105378</strain>
    </source>
</reference>
<proteinExistence type="predicted"/>
<dbReference type="InterPro" id="IPR007060">
    <property type="entry name" value="FtsL/DivIC"/>
</dbReference>
<comment type="caution">
    <text evidence="3">The sequence shown here is derived from an EMBL/GenBank/DDBJ whole genome shotgun (WGS) entry which is preliminary data.</text>
</comment>
<dbReference type="RefSeq" id="WP_170232741.1">
    <property type="nucleotide sequence ID" value="NZ_BJYL01000059.1"/>
</dbReference>
<dbReference type="Pfam" id="PF04977">
    <property type="entry name" value="DivIC"/>
    <property type="match status" value="1"/>
</dbReference>
<keyword evidence="3" id="KW-0131">Cell cycle</keyword>
<dbReference type="Proteomes" id="UP000321901">
    <property type="component" value="Unassembled WGS sequence"/>
</dbReference>
<protein>
    <submittedName>
        <fullName evidence="3">Cell division protein DIVIC</fullName>
    </submittedName>
</protein>
<keyword evidence="3" id="KW-0132">Cell division</keyword>
<dbReference type="GO" id="GO:0051301">
    <property type="term" value="P:cell division"/>
    <property type="evidence" value="ECO:0007669"/>
    <property type="project" value="UniProtKB-KW"/>
</dbReference>
<sequence>MEQRKRKSSKTVASIETEYVRSLRKKEIWRNKQKRRLKKKLFIYAIIAIAVFGGLTNMFIQQKQTLQDKEQQKKEMLAQLEEVKEEQDLLKKQLVKLDDDDYIAKLARKEYFLSDKNEIIFSVPEKKKKNDEKDDGKE</sequence>
<dbReference type="PANTHER" id="PTHR40027">
    <property type="entry name" value="CELL DIVISION PROTEIN DIVIC"/>
    <property type="match status" value="1"/>
</dbReference>